<accession>A0A2Y8ZS12</accession>
<protein>
    <submittedName>
        <fullName evidence="1">Uncharacterized protein</fullName>
    </submittedName>
</protein>
<dbReference type="Proteomes" id="UP000250028">
    <property type="component" value="Unassembled WGS sequence"/>
</dbReference>
<name>A0A2Y8ZS12_9MICO</name>
<proteinExistence type="predicted"/>
<dbReference type="EMBL" id="UESZ01000001">
    <property type="protein sequence ID" value="SSA35180.1"/>
    <property type="molecule type" value="Genomic_DNA"/>
</dbReference>
<evidence type="ECO:0000313" key="1">
    <source>
        <dbReference type="EMBL" id="SSA35180.1"/>
    </source>
</evidence>
<keyword evidence="2" id="KW-1185">Reference proteome</keyword>
<evidence type="ECO:0000313" key="2">
    <source>
        <dbReference type="Proteomes" id="UP000250028"/>
    </source>
</evidence>
<dbReference type="AlphaFoldDB" id="A0A2Y8ZS12"/>
<reference evidence="2" key="1">
    <citation type="submission" date="2016-10" db="EMBL/GenBank/DDBJ databases">
        <authorList>
            <person name="Varghese N."/>
            <person name="Submissions S."/>
        </authorList>
    </citation>
    <scope>NUCLEOTIDE SEQUENCE [LARGE SCALE GENOMIC DNA]</scope>
    <source>
        <strain evidence="2">DSM 22951</strain>
    </source>
</reference>
<sequence>MTDTPKAAATPTEVLVDLLKSLPDAQTKPLAGATTLKDGAGYPGELVALSQLNDAVSSVVTALRDLKVSQVLVVEDRALLDSDAPYLTLTRQFEAAGAQLTDATQLVEEFESPSGEVRSKSIGTGAAQIALTGLGAAPKVVGEFADVVGLFRTSYTVAARTVSATGTPLVAEVAKAVTRNLPGVALRVDAFTATPDPQDSALMQQWVQLQTARDELARATVSLQARTAALTAAHDRLEGDRSTYVAAVVDAVKAGRPVDAAQALVADVDEKLVAAGPEAQRAKAVLDYAQDTLTSVGTLLTTAVTAPPGGRAPLQAAIAREPLHTAAGHVLFVSLDSIGADVITPASQLAKSDFARYAGGLQVSWMVYDVARRAVVAANVKRQLGVATLDLSSGRVTINASTELV</sequence>
<organism evidence="1 2">
    <name type="scientific">Branchiibius hedensis</name>
    <dbReference type="NCBI Taxonomy" id="672460"/>
    <lineage>
        <taxon>Bacteria</taxon>
        <taxon>Bacillati</taxon>
        <taxon>Actinomycetota</taxon>
        <taxon>Actinomycetes</taxon>
        <taxon>Micrococcales</taxon>
        <taxon>Dermacoccaceae</taxon>
        <taxon>Branchiibius</taxon>
    </lineage>
</organism>
<gene>
    <name evidence="1" type="ORF">SAMN04489750_2525</name>
</gene>
<dbReference type="RefSeq" id="WP_109686287.1">
    <property type="nucleotide sequence ID" value="NZ_QGDN01000001.1"/>
</dbReference>